<feature type="compositionally biased region" description="Basic residues" evidence="1">
    <location>
        <begin position="223"/>
        <end position="233"/>
    </location>
</feature>
<feature type="compositionally biased region" description="Gly residues" evidence="1">
    <location>
        <begin position="81"/>
        <end position="95"/>
    </location>
</feature>
<evidence type="ECO:0000313" key="2">
    <source>
        <dbReference type="EMBL" id="TCO62059.1"/>
    </source>
</evidence>
<comment type="caution">
    <text evidence="2">The sequence shown here is derived from an EMBL/GenBank/DDBJ whole genome shotgun (WGS) entry which is preliminary data.</text>
</comment>
<evidence type="ECO:0000256" key="1">
    <source>
        <dbReference type="SAM" id="MobiDB-lite"/>
    </source>
</evidence>
<reference evidence="2 3" key="1">
    <citation type="submission" date="2019-03" db="EMBL/GenBank/DDBJ databases">
        <title>Genomic Encyclopedia of Type Strains, Phase IV (KMG-IV): sequencing the most valuable type-strain genomes for metagenomic binning, comparative biology and taxonomic classification.</title>
        <authorList>
            <person name="Goeker M."/>
        </authorList>
    </citation>
    <scope>NUCLEOTIDE SEQUENCE [LARGE SCALE GENOMIC DNA]</scope>
    <source>
        <strain evidence="2 3">DSM 45934</strain>
    </source>
</reference>
<proteinExistence type="predicted"/>
<feature type="region of interest" description="Disordered" evidence="1">
    <location>
        <begin position="39"/>
        <end position="120"/>
    </location>
</feature>
<feature type="region of interest" description="Disordered" evidence="1">
    <location>
        <begin position="207"/>
        <end position="236"/>
    </location>
</feature>
<gene>
    <name evidence="2" type="ORF">EV192_102196</name>
</gene>
<dbReference type="AlphaFoldDB" id="A0A4R2JXW6"/>
<feature type="compositionally biased region" description="Low complexity" evidence="1">
    <location>
        <begin position="108"/>
        <end position="119"/>
    </location>
</feature>
<dbReference type="EMBL" id="SLWS01000002">
    <property type="protein sequence ID" value="TCO62059.1"/>
    <property type="molecule type" value="Genomic_DNA"/>
</dbReference>
<dbReference type="Proteomes" id="UP000295680">
    <property type="component" value="Unassembled WGS sequence"/>
</dbReference>
<keyword evidence="3" id="KW-1185">Reference proteome</keyword>
<organism evidence="2 3">
    <name type="scientific">Actinocrispum wychmicini</name>
    <dbReference type="NCBI Taxonomy" id="1213861"/>
    <lineage>
        <taxon>Bacteria</taxon>
        <taxon>Bacillati</taxon>
        <taxon>Actinomycetota</taxon>
        <taxon>Actinomycetes</taxon>
        <taxon>Pseudonocardiales</taxon>
        <taxon>Pseudonocardiaceae</taxon>
        <taxon>Actinocrispum</taxon>
    </lineage>
</organism>
<accession>A0A4R2JXW6</accession>
<name>A0A4R2JXW6_9PSEU</name>
<protein>
    <submittedName>
        <fullName evidence="2">Uncharacterized protein</fullName>
    </submittedName>
</protein>
<feature type="region of interest" description="Disordered" evidence="1">
    <location>
        <begin position="136"/>
        <end position="165"/>
    </location>
</feature>
<evidence type="ECO:0000313" key="3">
    <source>
        <dbReference type="Proteomes" id="UP000295680"/>
    </source>
</evidence>
<sequence>MLAEGDPGCPHIRNHQRRSDQLNKYLSVLTVLSARHLKRSPPFRPTYHGIRRSDNQTASGRAPVQVRTSKRNVRPRPPGPVSGGGPGQPVSGGSGLDVSSTTPIARRTPPTSSSYTTPTVCPASRVSAVTTFGAHFAGSSSKTGPVPSHRPSPSGQAIRRSPGVPGRLAECVDPCPGQRHSRVALTDGWKGSSVAAPLSARVTGISRRSVSANSRKRVEGRLTRAKARSRQARPVRTPHPQMITQGHIVVTVDDLALALRLTASQLAGSPPSALGMA</sequence>